<sequence length="201" mass="23175">MGFLKGTASFVRFRVEGDLPPSPMDFIAERVSSFSFRDIDDSYDEYSIGWVSVMNMFDSAFNYSSHLCGDYVVLALRIDERKVSSAILKKLTQKEEERVKREKQIPKISRTMKVEIRERIKTEQMRKAIPLPAVYDVCWNLADSTLFFFSTSKKAQTVLEDFFKESFGLLLRQQTPYTIAEQLLPGRLSEKLPSLSPALFL</sequence>
<dbReference type="RefSeq" id="WP_183349338.1">
    <property type="nucleotide sequence ID" value="NZ_JACHEO010000004.1"/>
</dbReference>
<reference evidence="1 2" key="1">
    <citation type="submission" date="2020-08" db="EMBL/GenBank/DDBJ databases">
        <title>Genomic Encyclopedia of Type Strains, Phase IV (KMG-IV): sequencing the most valuable type-strain genomes for metagenomic binning, comparative biology and taxonomic classification.</title>
        <authorList>
            <person name="Goeker M."/>
        </authorList>
    </citation>
    <scope>NUCLEOTIDE SEQUENCE [LARGE SCALE GENOMIC DNA]</scope>
    <source>
        <strain evidence="1 2">DSM 28570</strain>
    </source>
</reference>
<comment type="caution">
    <text evidence="1">The sequence shown here is derived from an EMBL/GenBank/DDBJ whole genome shotgun (WGS) entry which is preliminary data.</text>
</comment>
<gene>
    <name evidence="1" type="ORF">HNQ81_001229</name>
</gene>
<evidence type="ECO:0000313" key="2">
    <source>
        <dbReference type="Proteomes" id="UP000539642"/>
    </source>
</evidence>
<dbReference type="Proteomes" id="UP000539642">
    <property type="component" value="Unassembled WGS sequence"/>
</dbReference>
<organism evidence="1 2">
    <name type="scientific">Desulfoprunum benzoelyticum</name>
    <dbReference type="NCBI Taxonomy" id="1506996"/>
    <lineage>
        <taxon>Bacteria</taxon>
        <taxon>Pseudomonadati</taxon>
        <taxon>Thermodesulfobacteriota</taxon>
        <taxon>Desulfobulbia</taxon>
        <taxon>Desulfobulbales</taxon>
        <taxon>Desulfobulbaceae</taxon>
        <taxon>Desulfoprunum</taxon>
    </lineage>
</organism>
<accession>A0A840US59</accession>
<dbReference type="GO" id="GO:0006310">
    <property type="term" value="P:DNA recombination"/>
    <property type="evidence" value="ECO:0007669"/>
    <property type="project" value="InterPro"/>
</dbReference>
<dbReference type="Pfam" id="PF04381">
    <property type="entry name" value="RdgC"/>
    <property type="match status" value="1"/>
</dbReference>
<evidence type="ECO:0008006" key="3">
    <source>
        <dbReference type="Google" id="ProtNLM"/>
    </source>
</evidence>
<keyword evidence="2" id="KW-1185">Reference proteome</keyword>
<evidence type="ECO:0000313" key="1">
    <source>
        <dbReference type="EMBL" id="MBB5347513.1"/>
    </source>
</evidence>
<dbReference type="AlphaFoldDB" id="A0A840US59"/>
<dbReference type="InterPro" id="IPR007476">
    <property type="entry name" value="RdgC"/>
</dbReference>
<dbReference type="EMBL" id="JACHEO010000004">
    <property type="protein sequence ID" value="MBB5347513.1"/>
    <property type="molecule type" value="Genomic_DNA"/>
</dbReference>
<name>A0A840US59_9BACT</name>
<protein>
    <recommendedName>
        <fullName evidence="3">Recombination-associated protein RdgC</fullName>
    </recommendedName>
</protein>
<proteinExistence type="predicted"/>